<dbReference type="InterPro" id="IPR020946">
    <property type="entry name" value="Flavin_mOase-like"/>
</dbReference>
<dbReference type="PANTHER" id="PTHR23023">
    <property type="entry name" value="DIMETHYLANILINE MONOOXYGENASE"/>
    <property type="match status" value="1"/>
</dbReference>
<sequence>MTLQSANKIRSVAVIGAGPVGAGITKALLNEKYFDKIQVFEKRGGFGGLWNYTKPIFKQKKVTSCPQIPCESAWERLEPFVHDKHGPVFQTAVYKYLDTNVPKQLMEYDSFPFPADVPLFPSREQVLEYLIRYSRPIEEHVRFNSEVIEVEYNDERAKYVLSTKDVVAGGVERFEFDAVAVATGFYDLPYVPDRLGLKEWHAAYPDSVSHAKDFDAPEDFADVKGEILIVGNSASGSDLAFELATTLNKRIYKSKRSESAHPAGSDDRIVDVLDVESFDATNKSVRFIDGTVVSGVEKVVFCTGYLKSLPFLPSAGRTTSAAAGARPPPANSGNSILASLITSGARVHNLYNHIVPFDLPTFGIIGLPRYVLPTRLSETQGAWLARVWSGRVTLPAKALMLEYERWFTEHNGDNGKFHDLLFPLDVQYSQRLNKEIATAGNGGYFGVQWDSDQIKLRSSIKPLKEGYLEYLRSTGKKAHDIPELEKAGYFQWPNDALTSVEVPTLAP</sequence>
<evidence type="ECO:0000256" key="3">
    <source>
        <dbReference type="ARBA" id="ARBA00022827"/>
    </source>
</evidence>
<evidence type="ECO:0000256" key="4">
    <source>
        <dbReference type="ARBA" id="ARBA00023002"/>
    </source>
</evidence>
<dbReference type="OrthoDB" id="66881at2759"/>
<dbReference type="PRINTS" id="PR00419">
    <property type="entry name" value="ADXRDTASE"/>
</dbReference>
<evidence type="ECO:0000256" key="1">
    <source>
        <dbReference type="ARBA" id="ARBA00009183"/>
    </source>
</evidence>
<dbReference type="InterPro" id="IPR036188">
    <property type="entry name" value="FAD/NAD-bd_sf"/>
</dbReference>
<keyword evidence="4" id="KW-0560">Oxidoreductase</keyword>
<dbReference type="GO" id="GO:0004499">
    <property type="term" value="F:N,N-dimethylaniline monooxygenase activity"/>
    <property type="evidence" value="ECO:0007669"/>
    <property type="project" value="InterPro"/>
</dbReference>
<gene>
    <name evidence="5" type="ORF">LAMI_0H15896G</name>
</gene>
<dbReference type="EMBL" id="LT598468">
    <property type="protein sequence ID" value="SCV04410.1"/>
    <property type="molecule type" value="Genomic_DNA"/>
</dbReference>
<dbReference type="GO" id="GO:0050660">
    <property type="term" value="F:flavin adenine dinucleotide binding"/>
    <property type="evidence" value="ECO:0007669"/>
    <property type="project" value="InterPro"/>
</dbReference>
<comment type="similarity">
    <text evidence="1">Belongs to the FMO family.</text>
</comment>
<dbReference type="Pfam" id="PF00743">
    <property type="entry name" value="FMO-like"/>
    <property type="match status" value="1"/>
</dbReference>
<protein>
    <submittedName>
        <fullName evidence="5">LAMI_0H15896g1_1</fullName>
    </submittedName>
</protein>
<keyword evidence="6" id="KW-1185">Reference proteome</keyword>
<keyword evidence="2" id="KW-0285">Flavoprotein</keyword>
<dbReference type="STRING" id="1230905.A0A1G4KIM9"/>
<reference evidence="6" key="1">
    <citation type="submission" date="2016-03" db="EMBL/GenBank/DDBJ databases">
        <authorList>
            <person name="Devillers H."/>
        </authorList>
    </citation>
    <scope>NUCLEOTIDE SEQUENCE [LARGE SCALE GENOMIC DNA]</scope>
</reference>
<keyword evidence="3" id="KW-0274">FAD</keyword>
<dbReference type="Proteomes" id="UP000191024">
    <property type="component" value="Chromosome H"/>
</dbReference>
<dbReference type="AlphaFoldDB" id="A0A1G4KIM9"/>
<accession>A0A1G4KIM9</accession>
<organism evidence="5 6">
    <name type="scientific">Lachancea mirantina</name>
    <dbReference type="NCBI Taxonomy" id="1230905"/>
    <lineage>
        <taxon>Eukaryota</taxon>
        <taxon>Fungi</taxon>
        <taxon>Dikarya</taxon>
        <taxon>Ascomycota</taxon>
        <taxon>Saccharomycotina</taxon>
        <taxon>Saccharomycetes</taxon>
        <taxon>Saccharomycetales</taxon>
        <taxon>Saccharomycetaceae</taxon>
        <taxon>Lachancea</taxon>
    </lineage>
</organism>
<evidence type="ECO:0000313" key="5">
    <source>
        <dbReference type="EMBL" id="SCV04410.1"/>
    </source>
</evidence>
<dbReference type="SUPFAM" id="SSF51905">
    <property type="entry name" value="FAD/NAD(P)-binding domain"/>
    <property type="match status" value="2"/>
</dbReference>
<dbReference type="Gene3D" id="3.50.50.60">
    <property type="entry name" value="FAD/NAD(P)-binding domain"/>
    <property type="match status" value="2"/>
</dbReference>
<evidence type="ECO:0000256" key="2">
    <source>
        <dbReference type="ARBA" id="ARBA00022630"/>
    </source>
</evidence>
<dbReference type="InterPro" id="IPR050346">
    <property type="entry name" value="FMO-like"/>
</dbReference>
<dbReference type="GO" id="GO:0050661">
    <property type="term" value="F:NADP binding"/>
    <property type="evidence" value="ECO:0007669"/>
    <property type="project" value="InterPro"/>
</dbReference>
<evidence type="ECO:0000313" key="6">
    <source>
        <dbReference type="Proteomes" id="UP000191024"/>
    </source>
</evidence>
<proteinExistence type="inferred from homology"/>
<name>A0A1G4KIM9_9SACH</name>